<dbReference type="InterPro" id="IPR045540">
    <property type="entry name" value="YegS/DAGK_C"/>
</dbReference>
<dbReference type="Gene3D" id="2.60.200.40">
    <property type="match status" value="1"/>
</dbReference>
<dbReference type="Pfam" id="PF19279">
    <property type="entry name" value="YegS_C"/>
    <property type="match status" value="1"/>
</dbReference>
<feature type="domain" description="DAGKc" evidence="5">
    <location>
        <begin position="1"/>
        <end position="130"/>
    </location>
</feature>
<dbReference type="EMBL" id="CP028923">
    <property type="protein sequence ID" value="QCK14366.1"/>
    <property type="molecule type" value="Genomic_DNA"/>
</dbReference>
<keyword evidence="7" id="KW-1185">Reference proteome</keyword>
<dbReference type="GO" id="GO:0016301">
    <property type="term" value="F:kinase activity"/>
    <property type="evidence" value="ECO:0007669"/>
    <property type="project" value="UniProtKB-KW"/>
</dbReference>
<dbReference type="Gene3D" id="3.40.50.10330">
    <property type="entry name" value="Probable inorganic polyphosphate/atp-NAD kinase, domain 1"/>
    <property type="match status" value="1"/>
</dbReference>
<dbReference type="GO" id="GO:0005886">
    <property type="term" value="C:plasma membrane"/>
    <property type="evidence" value="ECO:0007669"/>
    <property type="project" value="TreeGrafter"/>
</dbReference>
<evidence type="ECO:0000256" key="1">
    <source>
        <dbReference type="ARBA" id="ARBA00022679"/>
    </source>
</evidence>
<keyword evidence="1" id="KW-0808">Transferase</keyword>
<dbReference type="Pfam" id="PF00781">
    <property type="entry name" value="DAGK_cat"/>
    <property type="match status" value="1"/>
</dbReference>
<dbReference type="RefSeq" id="WP_137089955.1">
    <property type="nucleotide sequence ID" value="NZ_CP028923.1"/>
</dbReference>
<dbReference type="AlphaFoldDB" id="A0A4D7JRH6"/>
<dbReference type="Proteomes" id="UP000298616">
    <property type="component" value="Chromosome"/>
</dbReference>
<dbReference type="SMART" id="SM00046">
    <property type="entry name" value="DAGKc"/>
    <property type="match status" value="1"/>
</dbReference>
<dbReference type="PROSITE" id="PS50146">
    <property type="entry name" value="DAGK"/>
    <property type="match status" value="1"/>
</dbReference>
<evidence type="ECO:0000313" key="7">
    <source>
        <dbReference type="Proteomes" id="UP000298616"/>
    </source>
</evidence>
<accession>A0A4D7JRH6</accession>
<keyword evidence="4" id="KW-0067">ATP-binding</keyword>
<dbReference type="InterPro" id="IPR050187">
    <property type="entry name" value="Lipid_Phosphate_FormReg"/>
</dbReference>
<gene>
    <name evidence="6" type="ORF">DCC35_06225</name>
</gene>
<evidence type="ECO:0000313" key="6">
    <source>
        <dbReference type="EMBL" id="QCK14366.1"/>
    </source>
</evidence>
<evidence type="ECO:0000256" key="3">
    <source>
        <dbReference type="ARBA" id="ARBA00022777"/>
    </source>
</evidence>
<dbReference type="InterPro" id="IPR017438">
    <property type="entry name" value="ATP-NAD_kinase_N"/>
</dbReference>
<dbReference type="GO" id="GO:0005524">
    <property type="term" value="F:ATP binding"/>
    <property type="evidence" value="ECO:0007669"/>
    <property type="project" value="UniProtKB-KW"/>
</dbReference>
<dbReference type="OrthoDB" id="9786026at2"/>
<keyword evidence="2" id="KW-0547">Nucleotide-binding</keyword>
<keyword evidence="3 6" id="KW-0418">Kinase</keyword>
<name>A0A4D7JRH6_9BACT</name>
<proteinExistence type="predicted"/>
<dbReference type="KEGG" id="fpf:DCC35_06225"/>
<evidence type="ECO:0000259" key="5">
    <source>
        <dbReference type="PROSITE" id="PS50146"/>
    </source>
</evidence>
<dbReference type="InterPro" id="IPR001206">
    <property type="entry name" value="Diacylglycerol_kinase_cat_dom"/>
</dbReference>
<sequence>MNSTWIILNPNAGTKDKTLIPDIEAKAKFIRKSPGQNLFKTQHPGHASEITKKAIKQGVEKIIAVGGDGTVNEIARELVHSKTALAIIPAGSGNGLARQLNIPMNRQKAWEVAVNLEKTAIDSLEINGEAFFCTAGFGFDAFVTHEFHNMPERGLMSYAKASVGSYFKFPDQNFEILLAGKDRIIVDAIGITIANAGQYGNNAWISPLSDIRDGKAELVILKKMPSYLLPGFLYKLFQKKLIPDNYYSTIELPKTFTIKTDCNFLHVDGEVIPLEKGYKTYKVKILPKSLNIIPGKI</sequence>
<dbReference type="SUPFAM" id="SSF111331">
    <property type="entry name" value="NAD kinase/diacylglycerol kinase-like"/>
    <property type="match status" value="1"/>
</dbReference>
<evidence type="ECO:0000256" key="4">
    <source>
        <dbReference type="ARBA" id="ARBA00022840"/>
    </source>
</evidence>
<dbReference type="PANTHER" id="PTHR12358:SF106">
    <property type="entry name" value="LIPID KINASE YEGS"/>
    <property type="match status" value="1"/>
</dbReference>
<protein>
    <submittedName>
        <fullName evidence="6">Diacylglycerol kinase</fullName>
    </submittedName>
</protein>
<reference evidence="6 7" key="1">
    <citation type="submission" date="2018-04" db="EMBL/GenBank/DDBJ databases">
        <title>Complete genome uncultured novel isolate.</title>
        <authorList>
            <person name="Merlino G."/>
        </authorList>
    </citation>
    <scope>NUCLEOTIDE SEQUENCE [LARGE SCALE GENOMIC DNA]</scope>
    <source>
        <strain evidence="7">R1DC9</strain>
    </source>
</reference>
<organism evidence="6 7">
    <name type="scientific">Mangrovivirga cuniculi</name>
    <dbReference type="NCBI Taxonomy" id="2715131"/>
    <lineage>
        <taxon>Bacteria</taxon>
        <taxon>Pseudomonadati</taxon>
        <taxon>Bacteroidota</taxon>
        <taxon>Cytophagia</taxon>
        <taxon>Cytophagales</taxon>
        <taxon>Mangrovivirgaceae</taxon>
        <taxon>Mangrovivirga</taxon>
    </lineage>
</organism>
<dbReference type="PANTHER" id="PTHR12358">
    <property type="entry name" value="SPHINGOSINE KINASE"/>
    <property type="match status" value="1"/>
</dbReference>
<dbReference type="InterPro" id="IPR016064">
    <property type="entry name" value="NAD/diacylglycerol_kinase_sf"/>
</dbReference>
<evidence type="ECO:0000256" key="2">
    <source>
        <dbReference type="ARBA" id="ARBA00022741"/>
    </source>
</evidence>